<feature type="chain" id="PRO_5042939562" evidence="2">
    <location>
        <begin position="20"/>
        <end position="159"/>
    </location>
</feature>
<organism evidence="3 4">
    <name type="scientific">Clitoria ternatea</name>
    <name type="common">Butterfly pea</name>
    <dbReference type="NCBI Taxonomy" id="43366"/>
    <lineage>
        <taxon>Eukaryota</taxon>
        <taxon>Viridiplantae</taxon>
        <taxon>Streptophyta</taxon>
        <taxon>Embryophyta</taxon>
        <taxon>Tracheophyta</taxon>
        <taxon>Spermatophyta</taxon>
        <taxon>Magnoliopsida</taxon>
        <taxon>eudicotyledons</taxon>
        <taxon>Gunneridae</taxon>
        <taxon>Pentapetalae</taxon>
        <taxon>rosids</taxon>
        <taxon>fabids</taxon>
        <taxon>Fabales</taxon>
        <taxon>Fabaceae</taxon>
        <taxon>Papilionoideae</taxon>
        <taxon>50 kb inversion clade</taxon>
        <taxon>NPAAA clade</taxon>
        <taxon>indigoferoid/millettioid clade</taxon>
        <taxon>Phaseoleae</taxon>
        <taxon>Clitoria</taxon>
    </lineage>
</organism>
<evidence type="ECO:0000313" key="4">
    <source>
        <dbReference type="Proteomes" id="UP001359559"/>
    </source>
</evidence>
<accession>A0AAN9JPF0</accession>
<protein>
    <submittedName>
        <fullName evidence="3">Uncharacterized protein</fullName>
    </submittedName>
</protein>
<keyword evidence="4" id="KW-1185">Reference proteome</keyword>
<comment type="caution">
    <text evidence="3">The sequence shown here is derived from an EMBL/GenBank/DDBJ whole genome shotgun (WGS) entry which is preliminary data.</text>
</comment>
<dbReference type="Pfam" id="PF01190">
    <property type="entry name" value="Pollen_Ole_e_1"/>
    <property type="match status" value="1"/>
</dbReference>
<evidence type="ECO:0000313" key="3">
    <source>
        <dbReference type="EMBL" id="KAK7302802.1"/>
    </source>
</evidence>
<feature type="signal peptide" evidence="2">
    <location>
        <begin position="1"/>
        <end position="19"/>
    </location>
</feature>
<name>A0AAN9JPF0_CLITE</name>
<sequence>MGKALTLFLLLLSSSTMFAQDFESFIPTSTPTHSPTQPPHHQTTDPYLHSFPRSFVDVQGAIVKLKCNNTIYPVVQDGQSGKNGYFYMEAPKSVTSFGAHKYKVFLFSAPNNDLNPSNLNGGVTGSLLKPEKPFVSQDHKLPFLLYRVGPFAFESKCSH</sequence>
<proteinExistence type="predicted"/>
<keyword evidence="1 2" id="KW-0732">Signal</keyword>
<reference evidence="3 4" key="1">
    <citation type="submission" date="2024-01" db="EMBL/GenBank/DDBJ databases">
        <title>The genomes of 5 underutilized Papilionoideae crops provide insights into root nodulation and disease resistance.</title>
        <authorList>
            <person name="Yuan L."/>
        </authorList>
    </citation>
    <scope>NUCLEOTIDE SEQUENCE [LARGE SCALE GENOMIC DNA]</scope>
    <source>
        <strain evidence="3">LY-2023</strain>
        <tissue evidence="3">Leaf</tissue>
    </source>
</reference>
<evidence type="ECO:0000256" key="2">
    <source>
        <dbReference type="SAM" id="SignalP"/>
    </source>
</evidence>
<dbReference type="EMBL" id="JAYKXN010000003">
    <property type="protein sequence ID" value="KAK7302802.1"/>
    <property type="molecule type" value="Genomic_DNA"/>
</dbReference>
<dbReference type="PANTHER" id="PTHR33470:SF22">
    <property type="entry name" value="POLLEN OLE E 1 ALLERGEN AND EXTENSIN FAMILY PROTEIN"/>
    <property type="match status" value="1"/>
</dbReference>
<gene>
    <name evidence="3" type="ORF">RJT34_13698</name>
</gene>
<dbReference type="AlphaFoldDB" id="A0AAN9JPF0"/>
<evidence type="ECO:0000256" key="1">
    <source>
        <dbReference type="ARBA" id="ARBA00022729"/>
    </source>
</evidence>
<dbReference type="GO" id="GO:0071944">
    <property type="term" value="C:cell periphery"/>
    <property type="evidence" value="ECO:0007669"/>
    <property type="project" value="TreeGrafter"/>
</dbReference>
<dbReference type="Proteomes" id="UP001359559">
    <property type="component" value="Unassembled WGS sequence"/>
</dbReference>
<dbReference type="PANTHER" id="PTHR33470">
    <property type="entry name" value="OS01G0164075 PROTEIN"/>
    <property type="match status" value="1"/>
</dbReference>